<organism evidence="8 9">
    <name type="scientific">Chiloscyllium punctatum</name>
    <name type="common">Brownbanded bambooshark</name>
    <name type="synonym">Hemiscyllium punctatum</name>
    <dbReference type="NCBI Taxonomy" id="137246"/>
    <lineage>
        <taxon>Eukaryota</taxon>
        <taxon>Metazoa</taxon>
        <taxon>Chordata</taxon>
        <taxon>Craniata</taxon>
        <taxon>Vertebrata</taxon>
        <taxon>Chondrichthyes</taxon>
        <taxon>Elasmobranchii</taxon>
        <taxon>Galeomorphii</taxon>
        <taxon>Galeoidea</taxon>
        <taxon>Orectolobiformes</taxon>
        <taxon>Hemiscylliidae</taxon>
        <taxon>Chiloscyllium</taxon>
    </lineage>
</organism>
<feature type="domain" description="Peptidase S1" evidence="7">
    <location>
        <begin position="8"/>
        <end position="264"/>
    </location>
</feature>
<evidence type="ECO:0000256" key="3">
    <source>
        <dbReference type="ARBA" id="ARBA00022729"/>
    </source>
</evidence>
<dbReference type="OrthoDB" id="6261922at2759"/>
<dbReference type="InterPro" id="IPR033116">
    <property type="entry name" value="TRYPSIN_SER"/>
</dbReference>
<dbReference type="CDD" id="cd00190">
    <property type="entry name" value="Tryp_SPc"/>
    <property type="match status" value="1"/>
</dbReference>
<dbReference type="InterPro" id="IPR001254">
    <property type="entry name" value="Trypsin_dom"/>
</dbReference>
<dbReference type="GO" id="GO:0006508">
    <property type="term" value="P:proteolysis"/>
    <property type="evidence" value="ECO:0007669"/>
    <property type="project" value="InterPro"/>
</dbReference>
<dbReference type="Gene3D" id="2.40.10.10">
    <property type="entry name" value="Trypsin-like serine proteases"/>
    <property type="match status" value="2"/>
</dbReference>
<dbReference type="EMBL" id="BEZZ01140683">
    <property type="protein sequence ID" value="GCC44984.1"/>
    <property type="molecule type" value="Genomic_DNA"/>
</dbReference>
<protein>
    <recommendedName>
        <fullName evidence="7">Peptidase S1 domain-containing protein</fullName>
    </recommendedName>
</protein>
<dbReference type="FunFam" id="2.40.10.10:FF:000054">
    <property type="entry name" value="Complement C1r subcomponent"/>
    <property type="match status" value="1"/>
</dbReference>
<dbReference type="OMA" id="WIDQEMA"/>
<keyword evidence="4" id="KW-1015">Disulfide bond</keyword>
<dbReference type="PROSITE" id="PS00135">
    <property type="entry name" value="TRYPSIN_SER"/>
    <property type="match status" value="1"/>
</dbReference>
<dbReference type="InterPro" id="IPR001314">
    <property type="entry name" value="Peptidase_S1A"/>
</dbReference>
<evidence type="ECO:0000256" key="4">
    <source>
        <dbReference type="ARBA" id="ARBA00023157"/>
    </source>
</evidence>
<dbReference type="Pfam" id="PF00089">
    <property type="entry name" value="Trypsin"/>
    <property type="match status" value="1"/>
</dbReference>
<sequence>PHLEIQRILGGALAQEGNFPWQALLLLPKSGLAGGILVSDRWVLTAAHVFWPKGGAARLPAERAREVRVLAGRVSIREMERAPGADRVERVVLHPGYRGDSPHFRHDLALVRLGGRFKMAAGAMPGCLPPPTAPGLYRPGLAAFVSGWGVTENNTLLDRLRYVRLPLAEFGVCARAMADAQGGREPGQRSEVWPEGMVCAGTGIGGQDSCQGDSGGALAVRDAAEDRWYVIGVVSWGLGCGVPGTYGVYTRVSHYRAWIDQEMARG</sequence>
<gene>
    <name evidence="8" type="ORF">chiPu_0028803</name>
</gene>
<evidence type="ECO:0000256" key="6">
    <source>
        <dbReference type="ARBA" id="ARBA00024195"/>
    </source>
</evidence>
<dbReference type="PRINTS" id="PR00722">
    <property type="entry name" value="CHYMOTRYPSIN"/>
</dbReference>
<comment type="caution">
    <text evidence="8">The sequence shown here is derived from an EMBL/GenBank/DDBJ whole genome shotgun (WGS) entry which is preliminary data.</text>
</comment>
<dbReference type="GO" id="GO:0004252">
    <property type="term" value="F:serine-type endopeptidase activity"/>
    <property type="evidence" value="ECO:0007669"/>
    <property type="project" value="InterPro"/>
</dbReference>
<keyword evidence="5" id="KW-0325">Glycoprotein</keyword>
<keyword evidence="3" id="KW-0732">Signal</keyword>
<dbReference type="STRING" id="137246.A0A401TQQ9"/>
<comment type="subcellular location">
    <subcellularLocation>
        <location evidence="1">Secreted</location>
    </subcellularLocation>
</comment>
<dbReference type="PANTHER" id="PTHR24256">
    <property type="entry name" value="TRYPTASE-RELATED"/>
    <property type="match status" value="1"/>
</dbReference>
<dbReference type="PROSITE" id="PS50240">
    <property type="entry name" value="TRYPSIN_DOM"/>
    <property type="match status" value="1"/>
</dbReference>
<reference evidence="8 9" key="1">
    <citation type="journal article" date="2018" name="Nat. Ecol. Evol.">
        <title>Shark genomes provide insights into elasmobranch evolution and the origin of vertebrates.</title>
        <authorList>
            <person name="Hara Y"/>
            <person name="Yamaguchi K"/>
            <person name="Onimaru K"/>
            <person name="Kadota M"/>
            <person name="Koyanagi M"/>
            <person name="Keeley SD"/>
            <person name="Tatsumi K"/>
            <person name="Tanaka K"/>
            <person name="Motone F"/>
            <person name="Kageyama Y"/>
            <person name="Nozu R"/>
            <person name="Adachi N"/>
            <person name="Nishimura O"/>
            <person name="Nakagawa R"/>
            <person name="Tanegashima C"/>
            <person name="Kiyatake I"/>
            <person name="Matsumoto R"/>
            <person name="Murakumo K"/>
            <person name="Nishida K"/>
            <person name="Terakita A"/>
            <person name="Kuratani S"/>
            <person name="Sato K"/>
            <person name="Hyodo S Kuraku.S."/>
        </authorList>
    </citation>
    <scope>NUCLEOTIDE SEQUENCE [LARGE SCALE GENOMIC DNA]</scope>
</reference>
<evidence type="ECO:0000256" key="1">
    <source>
        <dbReference type="ARBA" id="ARBA00004613"/>
    </source>
</evidence>
<dbReference type="AlphaFoldDB" id="A0A401TQQ9"/>
<dbReference type="GO" id="GO:0005576">
    <property type="term" value="C:extracellular region"/>
    <property type="evidence" value="ECO:0007669"/>
    <property type="project" value="UniProtKB-SubCell"/>
</dbReference>
<feature type="non-terminal residue" evidence="8">
    <location>
        <position position="1"/>
    </location>
</feature>
<keyword evidence="9" id="KW-1185">Reference proteome</keyword>
<name>A0A401TQQ9_CHIPU</name>
<accession>A0A401TQQ9</accession>
<evidence type="ECO:0000256" key="2">
    <source>
        <dbReference type="ARBA" id="ARBA00022525"/>
    </source>
</evidence>
<dbReference type="SMART" id="SM00020">
    <property type="entry name" value="Tryp_SPc"/>
    <property type="match status" value="1"/>
</dbReference>
<dbReference type="InterPro" id="IPR043504">
    <property type="entry name" value="Peptidase_S1_PA_chymotrypsin"/>
</dbReference>
<keyword evidence="2" id="KW-0964">Secreted</keyword>
<comment type="similarity">
    <text evidence="6">Belongs to the peptidase S1 family. CLIP subfamily.</text>
</comment>
<evidence type="ECO:0000259" key="7">
    <source>
        <dbReference type="PROSITE" id="PS50240"/>
    </source>
</evidence>
<evidence type="ECO:0000313" key="9">
    <source>
        <dbReference type="Proteomes" id="UP000287033"/>
    </source>
</evidence>
<evidence type="ECO:0000313" key="8">
    <source>
        <dbReference type="EMBL" id="GCC44984.1"/>
    </source>
</evidence>
<dbReference type="SUPFAM" id="SSF50494">
    <property type="entry name" value="Trypsin-like serine proteases"/>
    <property type="match status" value="1"/>
</dbReference>
<dbReference type="Proteomes" id="UP000287033">
    <property type="component" value="Unassembled WGS sequence"/>
</dbReference>
<evidence type="ECO:0000256" key="5">
    <source>
        <dbReference type="ARBA" id="ARBA00023180"/>
    </source>
</evidence>
<dbReference type="InterPro" id="IPR009003">
    <property type="entry name" value="Peptidase_S1_PA"/>
</dbReference>
<dbReference type="InterPro" id="IPR051487">
    <property type="entry name" value="Ser/Thr_Proteases_Immune/Dev"/>
</dbReference>
<proteinExistence type="inferred from homology"/>